<dbReference type="Proteomes" id="UP000619041">
    <property type="component" value="Unassembled WGS sequence"/>
</dbReference>
<gene>
    <name evidence="2" type="ORF">GCM10011515_13940</name>
</gene>
<dbReference type="RefSeq" id="WP_188644483.1">
    <property type="nucleotide sequence ID" value="NZ_BMKL01000001.1"/>
</dbReference>
<feature type="compositionally biased region" description="Basic and acidic residues" evidence="1">
    <location>
        <begin position="1"/>
        <end position="10"/>
    </location>
</feature>
<feature type="compositionally biased region" description="Basic and acidic residues" evidence="1">
    <location>
        <begin position="55"/>
        <end position="74"/>
    </location>
</feature>
<keyword evidence="3" id="KW-1185">Reference proteome</keyword>
<dbReference type="EMBL" id="BMKL01000001">
    <property type="protein sequence ID" value="GGD95311.1"/>
    <property type="molecule type" value="Genomic_DNA"/>
</dbReference>
<name>A0ABQ1S7Z2_9SPHN</name>
<feature type="compositionally biased region" description="Basic and acidic residues" evidence="1">
    <location>
        <begin position="38"/>
        <end position="47"/>
    </location>
</feature>
<feature type="region of interest" description="Disordered" evidence="1">
    <location>
        <begin position="1"/>
        <end position="84"/>
    </location>
</feature>
<sequence length="84" mass="9053">MTERKPHPDNELIDSLEQGSGGSTAQNDRWGGNLARDVGTRSEERSLEGNLVGEEVDRVKGSDNPARDELKGEKTIASMPTSGD</sequence>
<evidence type="ECO:0000256" key="1">
    <source>
        <dbReference type="SAM" id="MobiDB-lite"/>
    </source>
</evidence>
<accession>A0ABQ1S7Z2</accession>
<protein>
    <submittedName>
        <fullName evidence="2">Uncharacterized protein</fullName>
    </submittedName>
</protein>
<reference evidence="3" key="1">
    <citation type="journal article" date="2019" name="Int. J. Syst. Evol. Microbiol.">
        <title>The Global Catalogue of Microorganisms (GCM) 10K type strain sequencing project: providing services to taxonomists for standard genome sequencing and annotation.</title>
        <authorList>
            <consortium name="The Broad Institute Genomics Platform"/>
            <consortium name="The Broad Institute Genome Sequencing Center for Infectious Disease"/>
            <person name="Wu L."/>
            <person name="Ma J."/>
        </authorList>
    </citation>
    <scope>NUCLEOTIDE SEQUENCE [LARGE SCALE GENOMIC DNA]</scope>
    <source>
        <strain evidence="3">CGMCC 1.15959</strain>
    </source>
</reference>
<comment type="caution">
    <text evidence="2">The sequence shown here is derived from an EMBL/GenBank/DDBJ whole genome shotgun (WGS) entry which is preliminary data.</text>
</comment>
<proteinExistence type="predicted"/>
<evidence type="ECO:0000313" key="2">
    <source>
        <dbReference type="EMBL" id="GGD95311.1"/>
    </source>
</evidence>
<evidence type="ECO:0000313" key="3">
    <source>
        <dbReference type="Proteomes" id="UP000619041"/>
    </source>
</evidence>
<organism evidence="2 3">
    <name type="scientific">Tsuneonella deserti</name>
    <dbReference type="NCBI Taxonomy" id="2035528"/>
    <lineage>
        <taxon>Bacteria</taxon>
        <taxon>Pseudomonadati</taxon>
        <taxon>Pseudomonadota</taxon>
        <taxon>Alphaproteobacteria</taxon>
        <taxon>Sphingomonadales</taxon>
        <taxon>Erythrobacteraceae</taxon>
        <taxon>Tsuneonella</taxon>
    </lineage>
</organism>